<dbReference type="EMBL" id="JBIACJ010000007">
    <property type="protein sequence ID" value="MFE8697502.1"/>
    <property type="molecule type" value="Genomic_DNA"/>
</dbReference>
<keyword evidence="1" id="KW-0812">Transmembrane</keyword>
<comment type="caution">
    <text evidence="2">The sequence shown here is derived from an EMBL/GenBank/DDBJ whole genome shotgun (WGS) entry which is preliminary data.</text>
</comment>
<proteinExistence type="predicted"/>
<feature type="transmembrane region" description="Helical" evidence="1">
    <location>
        <begin position="22"/>
        <end position="42"/>
    </location>
</feature>
<feature type="transmembrane region" description="Helical" evidence="1">
    <location>
        <begin position="218"/>
        <end position="236"/>
    </location>
</feature>
<keyword evidence="3" id="KW-1185">Reference proteome</keyword>
<sequence length="318" mass="36094">MKPGILFSMVKHELQLLLRSKWLLNFMILFIFLSALLYVYGLQSIKSDPVEKTFGLESVNTDIETMGVNPEWYGLKEIKKEVASSSDEINQSAYNRSIAMLINLSLWLLPIICLILGANSIIADKESGRFSLFKTYQISYWHYMCSKFYSLVLSMFVVMGISYGSFGLILSMIGKSFEGSVYLVFMAVNMLLIIVFSAAALFIGAISKTRMQGLSFALFFWSLVVFVYEFVIFSVIDWVPYSMKLSSLFFLILFNPVESIRVWSISKLNAEYVFGPEFLMIEKWAENGMLTGALLLSIAILIFLTIATSTQLLKKRGI</sequence>
<name>A0ABW6K472_9BACI</name>
<reference evidence="2 3" key="1">
    <citation type="submission" date="2024-08" db="EMBL/GenBank/DDBJ databases">
        <title>Two novel Cytobacillus novel species.</title>
        <authorList>
            <person name="Liu G."/>
        </authorList>
    </citation>
    <scope>NUCLEOTIDE SEQUENCE [LARGE SCALE GENOMIC DNA]</scope>
    <source>
        <strain evidence="2 3">FJAT-53684</strain>
    </source>
</reference>
<evidence type="ECO:0000256" key="1">
    <source>
        <dbReference type="SAM" id="Phobius"/>
    </source>
</evidence>
<feature type="transmembrane region" description="Helical" evidence="1">
    <location>
        <begin position="98"/>
        <end position="122"/>
    </location>
</feature>
<organism evidence="2 3">
    <name type="scientific">Cytobacillus mangrovibacter</name>
    <dbReference type="NCBI Taxonomy" id="3299024"/>
    <lineage>
        <taxon>Bacteria</taxon>
        <taxon>Bacillati</taxon>
        <taxon>Bacillota</taxon>
        <taxon>Bacilli</taxon>
        <taxon>Bacillales</taxon>
        <taxon>Bacillaceae</taxon>
        <taxon>Cytobacillus</taxon>
    </lineage>
</organism>
<protein>
    <submittedName>
        <fullName evidence="2">ABC transporter permease</fullName>
    </submittedName>
</protein>
<feature type="transmembrane region" description="Helical" evidence="1">
    <location>
        <begin position="182"/>
        <end position="206"/>
    </location>
</feature>
<gene>
    <name evidence="2" type="ORF">ACFYKT_14255</name>
</gene>
<evidence type="ECO:0000313" key="3">
    <source>
        <dbReference type="Proteomes" id="UP001601058"/>
    </source>
</evidence>
<dbReference type="Proteomes" id="UP001601058">
    <property type="component" value="Unassembled WGS sequence"/>
</dbReference>
<keyword evidence="1" id="KW-1133">Transmembrane helix</keyword>
<dbReference type="Pfam" id="PF12679">
    <property type="entry name" value="ABC2_membrane_2"/>
    <property type="match status" value="1"/>
</dbReference>
<feature type="transmembrane region" description="Helical" evidence="1">
    <location>
        <begin position="148"/>
        <end position="170"/>
    </location>
</feature>
<dbReference type="RefSeq" id="WP_389220807.1">
    <property type="nucleotide sequence ID" value="NZ_JBIACJ010000007.1"/>
</dbReference>
<keyword evidence="1" id="KW-0472">Membrane</keyword>
<evidence type="ECO:0000313" key="2">
    <source>
        <dbReference type="EMBL" id="MFE8697502.1"/>
    </source>
</evidence>
<accession>A0ABW6K472</accession>
<feature type="transmembrane region" description="Helical" evidence="1">
    <location>
        <begin position="288"/>
        <end position="307"/>
    </location>
</feature>